<feature type="compositionally biased region" description="Basic and acidic residues" evidence="1">
    <location>
        <begin position="12"/>
        <end position="32"/>
    </location>
</feature>
<dbReference type="EMBL" id="JANBTW010000050">
    <property type="protein sequence ID" value="KAJ2675207.1"/>
    <property type="molecule type" value="Genomic_DNA"/>
</dbReference>
<feature type="region of interest" description="Disordered" evidence="1">
    <location>
        <begin position="1"/>
        <end position="56"/>
    </location>
</feature>
<evidence type="ECO:0000313" key="3">
    <source>
        <dbReference type="Proteomes" id="UP001151518"/>
    </source>
</evidence>
<proteinExistence type="predicted"/>
<dbReference type="OrthoDB" id="5580120at2759"/>
<protein>
    <submittedName>
        <fullName evidence="2">Uncharacterized protein</fullName>
    </submittedName>
</protein>
<dbReference type="AlphaFoldDB" id="A0A9W8G0Z3"/>
<sequence length="352" mass="39111">MAPVTRRQSMRLAEKAVEADAENQNRIERATKQDSISSVSSISTVAGGTGRVTKPAEQKGRVIASRYMSSLNSKKPEMRGNRTPTSTAAIAARATTQRARIETSTLARRTSTRSVVNIGMQQPKRPESRQQAAASAHRYMAMVAETEPQGSQERANIQQASSTDLYSTYVQWLMIEARSQMAFNEAKEAAAVDLEHLAYEAECAKQALADEQRKFKLMRELDALSRWMTSNRGFLVDMKTQIARVRSSYSKFSESLDCTTRAMPISNVHFSDAESLVRDLQGFVDSVASSFSKDSKAIQQIMQLTSKLNQYYKVLRQEQELLSECSRLKESLSHTAALAVSGSIGNKHKHAL</sequence>
<evidence type="ECO:0000256" key="1">
    <source>
        <dbReference type="SAM" id="MobiDB-lite"/>
    </source>
</evidence>
<evidence type="ECO:0000313" key="2">
    <source>
        <dbReference type="EMBL" id="KAJ2675207.1"/>
    </source>
</evidence>
<gene>
    <name evidence="2" type="ORF">GGI25_004047</name>
</gene>
<comment type="caution">
    <text evidence="2">The sequence shown here is derived from an EMBL/GenBank/DDBJ whole genome shotgun (WGS) entry which is preliminary data.</text>
</comment>
<name>A0A9W8G0Z3_9FUNG</name>
<reference evidence="2" key="1">
    <citation type="submission" date="2022-07" db="EMBL/GenBank/DDBJ databases">
        <title>Phylogenomic reconstructions and comparative analyses of Kickxellomycotina fungi.</title>
        <authorList>
            <person name="Reynolds N.K."/>
            <person name="Stajich J.E."/>
            <person name="Barry K."/>
            <person name="Grigoriev I.V."/>
            <person name="Crous P."/>
            <person name="Smith M.E."/>
        </authorList>
    </citation>
    <scope>NUCLEOTIDE SEQUENCE</scope>
    <source>
        <strain evidence="2">NRRL 3115</strain>
    </source>
</reference>
<accession>A0A9W8G0Z3</accession>
<organism evidence="2 3">
    <name type="scientific">Coemansia spiralis</name>
    <dbReference type="NCBI Taxonomy" id="417178"/>
    <lineage>
        <taxon>Eukaryota</taxon>
        <taxon>Fungi</taxon>
        <taxon>Fungi incertae sedis</taxon>
        <taxon>Zoopagomycota</taxon>
        <taxon>Kickxellomycotina</taxon>
        <taxon>Kickxellomycetes</taxon>
        <taxon>Kickxellales</taxon>
        <taxon>Kickxellaceae</taxon>
        <taxon>Coemansia</taxon>
    </lineage>
</organism>
<dbReference type="Proteomes" id="UP001151518">
    <property type="component" value="Unassembled WGS sequence"/>
</dbReference>